<feature type="domain" description="Acyltransferase 3" evidence="2">
    <location>
        <begin position="3"/>
        <end position="344"/>
    </location>
</feature>
<feature type="transmembrane region" description="Helical" evidence="1">
    <location>
        <begin position="247"/>
        <end position="269"/>
    </location>
</feature>
<organism evidence="3 4">
    <name type="scientific">Fibrella forsythiae</name>
    <dbReference type="NCBI Taxonomy" id="2817061"/>
    <lineage>
        <taxon>Bacteria</taxon>
        <taxon>Pseudomonadati</taxon>
        <taxon>Bacteroidota</taxon>
        <taxon>Cytophagia</taxon>
        <taxon>Cytophagales</taxon>
        <taxon>Spirosomataceae</taxon>
        <taxon>Fibrella</taxon>
    </lineage>
</organism>
<keyword evidence="4" id="KW-1185">Reference proteome</keyword>
<feature type="transmembrane region" description="Helical" evidence="1">
    <location>
        <begin position="217"/>
        <end position="235"/>
    </location>
</feature>
<dbReference type="PANTHER" id="PTHR23028">
    <property type="entry name" value="ACETYLTRANSFERASE"/>
    <property type="match status" value="1"/>
</dbReference>
<feature type="transmembrane region" description="Helical" evidence="1">
    <location>
        <begin position="335"/>
        <end position="354"/>
    </location>
</feature>
<sequence>MGLLKVLLAAMVVFVHAGQLPGFPTMGGSIAVQAFYIISGFYMALILNEKYVDQPHAYRLFLTNRVLRLLPIYYVVVGLTLLVALVMTITLGEPRMEFFQAIRTNGNRLAPSTSALLLITNLTLVGQDWLSFLTVSPATGTLVFTGDFSHAWINLNSFLVAHPSWTVGLELTFYLIAPLLVRRPLWVMVLVMTLSIAIRAALRYFAHLDSMAWTYRFFPAELLYFLAGGLAYKAYRHLKNRTLPGWLCPAAIAIALLYTAFFGLIHQQLTQQGVPGGLSSAVYRLVITATLPLVFIGSKHNKFDASIGELSYPLYLVHFLVWETLGAWHIGGAYINLYTLVIATGLAYGINQLVGQPIEQLRQRIFNKNSPKKPVASRRMVV</sequence>
<accession>A0ABS3JFG5</accession>
<proteinExistence type="predicted"/>
<comment type="caution">
    <text evidence="3">The sequence shown here is derived from an EMBL/GenBank/DDBJ whole genome shotgun (WGS) entry which is preliminary data.</text>
</comment>
<keyword evidence="3" id="KW-0808">Transferase</keyword>
<feature type="transmembrane region" description="Helical" evidence="1">
    <location>
        <begin position="184"/>
        <end position="205"/>
    </location>
</feature>
<reference evidence="3 4" key="1">
    <citation type="submission" date="2021-03" db="EMBL/GenBank/DDBJ databases">
        <title>Fibrella sp. HMF5405 genome sequencing and assembly.</title>
        <authorList>
            <person name="Kang H."/>
            <person name="Kim H."/>
            <person name="Bae S."/>
            <person name="Joh K."/>
        </authorList>
    </citation>
    <scope>NUCLEOTIDE SEQUENCE [LARGE SCALE GENOMIC DNA]</scope>
    <source>
        <strain evidence="3 4">HMF5405</strain>
    </source>
</reference>
<feature type="transmembrane region" description="Helical" evidence="1">
    <location>
        <begin position="159"/>
        <end position="177"/>
    </location>
</feature>
<feature type="transmembrane region" description="Helical" evidence="1">
    <location>
        <begin position="69"/>
        <end position="89"/>
    </location>
</feature>
<feature type="transmembrane region" description="Helical" evidence="1">
    <location>
        <begin position="310"/>
        <end position="329"/>
    </location>
</feature>
<dbReference type="Pfam" id="PF01757">
    <property type="entry name" value="Acyl_transf_3"/>
    <property type="match status" value="1"/>
</dbReference>
<evidence type="ECO:0000259" key="2">
    <source>
        <dbReference type="Pfam" id="PF01757"/>
    </source>
</evidence>
<dbReference type="InterPro" id="IPR050879">
    <property type="entry name" value="Acyltransferase_3"/>
</dbReference>
<feature type="transmembrane region" description="Helical" evidence="1">
    <location>
        <begin position="27"/>
        <end position="48"/>
    </location>
</feature>
<evidence type="ECO:0000313" key="3">
    <source>
        <dbReference type="EMBL" id="MBO0948727.1"/>
    </source>
</evidence>
<keyword evidence="1" id="KW-0812">Transmembrane</keyword>
<keyword evidence="1" id="KW-0472">Membrane</keyword>
<evidence type="ECO:0000256" key="1">
    <source>
        <dbReference type="SAM" id="Phobius"/>
    </source>
</evidence>
<dbReference type="RefSeq" id="WP_207328680.1">
    <property type="nucleotide sequence ID" value="NZ_JAFMYW010000002.1"/>
</dbReference>
<evidence type="ECO:0000313" key="4">
    <source>
        <dbReference type="Proteomes" id="UP000664628"/>
    </source>
</evidence>
<name>A0ABS3JFG5_9BACT</name>
<keyword evidence="1" id="KW-1133">Transmembrane helix</keyword>
<dbReference type="EMBL" id="JAFMYW010000002">
    <property type="protein sequence ID" value="MBO0948727.1"/>
    <property type="molecule type" value="Genomic_DNA"/>
</dbReference>
<keyword evidence="3" id="KW-0012">Acyltransferase</keyword>
<dbReference type="GO" id="GO:0016746">
    <property type="term" value="F:acyltransferase activity"/>
    <property type="evidence" value="ECO:0007669"/>
    <property type="project" value="UniProtKB-KW"/>
</dbReference>
<dbReference type="Proteomes" id="UP000664628">
    <property type="component" value="Unassembled WGS sequence"/>
</dbReference>
<gene>
    <name evidence="3" type="ORF">J2I46_09060</name>
</gene>
<dbReference type="InterPro" id="IPR002656">
    <property type="entry name" value="Acyl_transf_3_dom"/>
</dbReference>
<protein>
    <submittedName>
        <fullName evidence="3">Acyltransferase</fullName>
    </submittedName>
</protein>
<feature type="transmembrane region" description="Helical" evidence="1">
    <location>
        <begin position="281"/>
        <end position="298"/>
    </location>
</feature>